<evidence type="ECO:0000313" key="6">
    <source>
        <dbReference type="Proteomes" id="UP000317716"/>
    </source>
</evidence>
<evidence type="ECO:0000313" key="5">
    <source>
        <dbReference type="EMBL" id="TMQ50999.1"/>
    </source>
</evidence>
<protein>
    <recommendedName>
        <fullName evidence="4">Fibronectin type-III domain-containing protein</fullName>
    </recommendedName>
</protein>
<dbReference type="InterPro" id="IPR013517">
    <property type="entry name" value="FG-GAP"/>
</dbReference>
<dbReference type="PANTHER" id="PTHR44103">
    <property type="entry name" value="PROPROTEIN CONVERTASE P"/>
    <property type="match status" value="1"/>
</dbReference>
<dbReference type="Pfam" id="PF01364">
    <property type="entry name" value="Peptidase_C25"/>
    <property type="match status" value="1"/>
</dbReference>
<dbReference type="InterPro" id="IPR036116">
    <property type="entry name" value="FN3_sf"/>
</dbReference>
<dbReference type="PROSITE" id="PS50853">
    <property type="entry name" value="FN3"/>
    <property type="match status" value="1"/>
</dbReference>
<dbReference type="Gene3D" id="3.40.50.1460">
    <property type="match status" value="1"/>
</dbReference>
<evidence type="ECO:0000256" key="1">
    <source>
        <dbReference type="ARBA" id="ARBA00022729"/>
    </source>
</evidence>
<dbReference type="Gene3D" id="2.60.40.10">
    <property type="entry name" value="Immunoglobulins"/>
    <property type="match status" value="2"/>
</dbReference>
<dbReference type="InterPro" id="IPR029030">
    <property type="entry name" value="Caspase-like_dom_sf"/>
</dbReference>
<feature type="domain" description="Fibronectin type-III" evidence="4">
    <location>
        <begin position="533"/>
        <end position="628"/>
    </location>
</feature>
<evidence type="ECO:0000256" key="3">
    <source>
        <dbReference type="SAM" id="MobiDB-lite"/>
    </source>
</evidence>
<reference evidence="5 6" key="1">
    <citation type="journal article" date="2019" name="Nat. Microbiol.">
        <title>Mediterranean grassland soil C-N compound turnover is dependent on rainfall and depth, and is mediated by genomically divergent microorganisms.</title>
        <authorList>
            <person name="Diamond S."/>
            <person name="Andeer P.F."/>
            <person name="Li Z."/>
            <person name="Crits-Christoph A."/>
            <person name="Burstein D."/>
            <person name="Anantharaman K."/>
            <person name="Lane K.R."/>
            <person name="Thomas B.C."/>
            <person name="Pan C."/>
            <person name="Northen T.R."/>
            <person name="Banfield J.F."/>
        </authorList>
    </citation>
    <scope>NUCLEOTIDE SEQUENCE [LARGE SCALE GENOMIC DNA]</scope>
    <source>
        <strain evidence="5">WS_2</strain>
    </source>
</reference>
<dbReference type="SUPFAM" id="SSF49265">
    <property type="entry name" value="Fibronectin type III"/>
    <property type="match status" value="1"/>
</dbReference>
<dbReference type="EMBL" id="VBOS01000393">
    <property type="protein sequence ID" value="TMQ50999.1"/>
    <property type="molecule type" value="Genomic_DNA"/>
</dbReference>
<comment type="caution">
    <text evidence="5">The sequence shown here is derived from an EMBL/GenBank/DDBJ whole genome shotgun (WGS) entry which is preliminary data.</text>
</comment>
<proteinExistence type="predicted"/>
<dbReference type="GO" id="GO:0007155">
    <property type="term" value="P:cell adhesion"/>
    <property type="evidence" value="ECO:0007669"/>
    <property type="project" value="InterPro"/>
</dbReference>
<sequence>MHDSGAGPAVREQDPDLREDAGRRLHEERAALRGGSVPAGLGLPAGDHPRRGLDRGAETRQAVLDSLDRGYNIAVHIGHGYRNVMHVGDGALQNSDANTLTNGNRLINLYAIDCTSNAIDFPSIGEAFLLAPSGGAVTNIGSTNFDFPSAGQVYEDEYFRLMFEDSVTAVGEAHARQKLPFISYSLYDGVNRWTQMTLLMLGDPELRVFIGTPRALAVTHASTMSASDTAFAVHVTTGGLPLYGARVTAYSAGMDYRVATTDGAGNATLDFRPDSVGTFKLTVAGFDCVPYQATVTLTAPSPPTLSAGVPVVDDDSIGGTSGNADGIVDAGETVDLRISVRDNGGSTAPGVNGTLTSTDPKVSITTPSCAYGTIAVGGTSSPATGFRVHVQSDAEDQREVPFTLVLVDSNNRSYRSRFQIVVRAPELRHVSHSIVDQGGNSNGKPDPGETIIYYVKLRNLGTGGARGVTGKLRNFDGMATVLDSTSSWGTIAPGQEVQGDAFVFTVANVSARLQLQITDQDGRVQTQMLDLTTPAAPNYIVASGAATSIALDWTANADSDLTGYNCYRSLSQNGPFTKVNPVPTDRISRFDDSGLSALTKYYYKLSAVDSSANESALSAVISSSTNPPNHAIFPIPMGRETPSSVAVEHVYPGYPLDIVAGSDVLYFLHPDGSAPVDADQAGSTHGDFSRRGTFYAAGPSIADLDGSGPVVVGLSWGTQPDPGAVGDSMMAVVLDKNGQMKPGWPRPTLNSVWSSAAIGDIDGDGIKEIVFGSNGDKIYAFHANGTEVMDGDSNPATVGVFKVLLGGYNYSTPAIADLDKDGKNDIIYGGADGYLYAWHSNGTNVPGFPVYTNGTITSSPAVGYLDGPSDTQLDIVVASNCESLFVFRADGSRRPGFPKWVKFSGTSKAPSPALADMNNDGYLDIVVASTNGGVDVYDRTGFIVVPWLNIRYSALTGFASESSPVVADINGDGAPDIVIGDENSNRAALSG</sequence>
<gene>
    <name evidence="5" type="ORF">E6K72_10945</name>
</gene>
<feature type="non-terminal residue" evidence="5">
    <location>
        <position position="991"/>
    </location>
</feature>
<dbReference type="PRINTS" id="PR01185">
    <property type="entry name" value="INTEGRINA"/>
</dbReference>
<dbReference type="InterPro" id="IPR003961">
    <property type="entry name" value="FN3_dom"/>
</dbReference>
<feature type="compositionally biased region" description="Basic and acidic residues" evidence="3">
    <location>
        <begin position="11"/>
        <end position="31"/>
    </location>
</feature>
<dbReference type="PANTHER" id="PTHR44103:SF1">
    <property type="entry name" value="PROPROTEIN CONVERTASE P"/>
    <property type="match status" value="1"/>
</dbReference>
<evidence type="ECO:0000259" key="4">
    <source>
        <dbReference type="PROSITE" id="PS50853"/>
    </source>
</evidence>
<accession>A0A538SI09</accession>
<dbReference type="AlphaFoldDB" id="A0A538SI09"/>
<dbReference type="InterPro" id="IPR028994">
    <property type="entry name" value="Integrin_alpha_N"/>
</dbReference>
<dbReference type="InterPro" id="IPR001769">
    <property type="entry name" value="Gingipain"/>
</dbReference>
<dbReference type="InterPro" id="IPR000413">
    <property type="entry name" value="Integrin_alpha"/>
</dbReference>
<dbReference type="SUPFAM" id="SSF69318">
    <property type="entry name" value="Integrin alpha N-terminal domain"/>
    <property type="match status" value="1"/>
</dbReference>
<dbReference type="SUPFAM" id="SSF52129">
    <property type="entry name" value="Caspase-like"/>
    <property type="match status" value="1"/>
</dbReference>
<dbReference type="GO" id="GO:0008305">
    <property type="term" value="C:integrin complex"/>
    <property type="evidence" value="ECO:0007669"/>
    <property type="project" value="InterPro"/>
</dbReference>
<dbReference type="GO" id="GO:0006508">
    <property type="term" value="P:proteolysis"/>
    <property type="evidence" value="ECO:0007669"/>
    <property type="project" value="InterPro"/>
</dbReference>
<name>A0A538SI09_UNCEI</name>
<keyword evidence="1" id="KW-0732">Signal</keyword>
<dbReference type="InterPro" id="IPR013783">
    <property type="entry name" value="Ig-like_fold"/>
</dbReference>
<feature type="region of interest" description="Disordered" evidence="3">
    <location>
        <begin position="1"/>
        <end position="54"/>
    </location>
</feature>
<dbReference type="GO" id="GO:0008234">
    <property type="term" value="F:cysteine-type peptidase activity"/>
    <property type="evidence" value="ECO:0007669"/>
    <property type="project" value="InterPro"/>
</dbReference>
<evidence type="ECO:0000256" key="2">
    <source>
        <dbReference type="ARBA" id="ARBA00023180"/>
    </source>
</evidence>
<dbReference type="Gene3D" id="2.130.10.130">
    <property type="entry name" value="Integrin alpha, N-terminal"/>
    <property type="match status" value="2"/>
</dbReference>
<organism evidence="5 6">
    <name type="scientific">Eiseniibacteriota bacterium</name>
    <dbReference type="NCBI Taxonomy" id="2212470"/>
    <lineage>
        <taxon>Bacteria</taxon>
        <taxon>Candidatus Eiseniibacteriota</taxon>
    </lineage>
</organism>
<dbReference type="Pfam" id="PF13517">
    <property type="entry name" value="FG-GAP_3"/>
    <property type="match status" value="2"/>
</dbReference>
<keyword evidence="2" id="KW-0325">Glycoprotein</keyword>
<dbReference type="Proteomes" id="UP000317716">
    <property type="component" value="Unassembled WGS sequence"/>
</dbReference>